<evidence type="ECO:0000256" key="1">
    <source>
        <dbReference type="SAM" id="MobiDB-lite"/>
    </source>
</evidence>
<dbReference type="InterPro" id="IPR016181">
    <property type="entry name" value="Acyl_CoA_acyltransferase"/>
</dbReference>
<dbReference type="SUPFAM" id="SSF55729">
    <property type="entry name" value="Acyl-CoA N-acyltransferases (Nat)"/>
    <property type="match status" value="1"/>
</dbReference>
<dbReference type="CDD" id="cd04301">
    <property type="entry name" value="NAT_SF"/>
    <property type="match status" value="1"/>
</dbReference>
<dbReference type="AlphaFoldDB" id="A0A803PV62"/>
<dbReference type="Gramene" id="evm.model.06.1599">
    <property type="protein sequence ID" value="cds.evm.model.06.1599"/>
    <property type="gene ID" value="evm.TU.06.1599"/>
</dbReference>
<proteinExistence type="predicted"/>
<protein>
    <recommendedName>
        <fullName evidence="2">N-acetyltransferase domain-containing protein</fullName>
    </recommendedName>
</protein>
<reference evidence="3" key="2">
    <citation type="submission" date="2021-03" db="UniProtKB">
        <authorList>
            <consortium name="EnsemblPlants"/>
        </authorList>
    </citation>
    <scope>IDENTIFICATION</scope>
</reference>
<reference evidence="3" key="1">
    <citation type="submission" date="2018-11" db="EMBL/GenBank/DDBJ databases">
        <authorList>
            <person name="Grassa J C."/>
        </authorList>
    </citation>
    <scope>NUCLEOTIDE SEQUENCE [LARGE SCALE GENOMIC DNA]</scope>
</reference>
<evidence type="ECO:0000313" key="4">
    <source>
        <dbReference type="Proteomes" id="UP000596661"/>
    </source>
</evidence>
<dbReference type="PANTHER" id="PTHR47370">
    <property type="entry name" value="ACYL-COA N-ACYLTRANSFERASES (NAT) SUPERFAMILY PROTEIN"/>
    <property type="match status" value="1"/>
</dbReference>
<feature type="region of interest" description="Disordered" evidence="1">
    <location>
        <begin position="404"/>
        <end position="428"/>
    </location>
</feature>
<accession>A0A803PV62</accession>
<dbReference type="SUPFAM" id="SSF56219">
    <property type="entry name" value="DNase I-like"/>
    <property type="match status" value="1"/>
</dbReference>
<name>A0A803PV62_CANSA</name>
<evidence type="ECO:0000313" key="3">
    <source>
        <dbReference type="EnsemblPlants" id="cds.evm.model.06.1599"/>
    </source>
</evidence>
<organism evidence="3 4">
    <name type="scientific">Cannabis sativa</name>
    <name type="common">Hemp</name>
    <name type="synonym">Marijuana</name>
    <dbReference type="NCBI Taxonomy" id="3483"/>
    <lineage>
        <taxon>Eukaryota</taxon>
        <taxon>Viridiplantae</taxon>
        <taxon>Streptophyta</taxon>
        <taxon>Embryophyta</taxon>
        <taxon>Tracheophyta</taxon>
        <taxon>Spermatophyta</taxon>
        <taxon>Magnoliopsida</taxon>
        <taxon>eudicotyledons</taxon>
        <taxon>Gunneridae</taxon>
        <taxon>Pentapetalae</taxon>
        <taxon>rosids</taxon>
        <taxon>fabids</taxon>
        <taxon>Rosales</taxon>
        <taxon>Cannabaceae</taxon>
        <taxon>Cannabis</taxon>
    </lineage>
</organism>
<dbReference type="GO" id="GO:0016747">
    <property type="term" value="F:acyltransferase activity, transferring groups other than amino-acyl groups"/>
    <property type="evidence" value="ECO:0007669"/>
    <property type="project" value="InterPro"/>
</dbReference>
<dbReference type="Proteomes" id="UP000596661">
    <property type="component" value="Chromosome 6"/>
</dbReference>
<dbReference type="EMBL" id="UZAU01000615">
    <property type="status" value="NOT_ANNOTATED_CDS"/>
    <property type="molecule type" value="Genomic_DNA"/>
</dbReference>
<dbReference type="InterPro" id="IPR000182">
    <property type="entry name" value="GNAT_dom"/>
</dbReference>
<dbReference type="PROSITE" id="PS51186">
    <property type="entry name" value="GNAT"/>
    <property type="match status" value="1"/>
</dbReference>
<dbReference type="Gene3D" id="3.40.630.30">
    <property type="match status" value="1"/>
</dbReference>
<evidence type="ECO:0000259" key="2">
    <source>
        <dbReference type="PROSITE" id="PS51186"/>
    </source>
</evidence>
<sequence>MGLNKPRPIIRSYDKQVDRARVEDLERRCEVAELDKELVGVIQGSIKVVTMNKLGVSGAGGAKVGYILGLRVSPHHRRKGIGSSLVREVEEWFVSNEVDYSYMATEKDNKASVKLFVEKFGYNKFRTPAILVNPVQNRASHISSNVEISKVKVEEAECLYRKFMSSAEFFPKDINDILSNKLSLGTWVAYPKGESLGSSSSWAMVSVWNTGGLFKLWLGKAPLSCLIYTKSSRLISRLFPSSCFNNKFIIKLVPPCIPNFFNPFGFYFMYGVHSEGPLSGKLVRSLCQFVHNMAIASKDCKAIVTEVGGHEFELRHHIPHWKLLSCPEDLWCIKALKIKDHEEEGFTKTPPSKPLFVDPREAYFKIGIKGETEEVDESHSTEGLNLIVKMVRIQDLIETEVTNRSGNSRAQSWAEEVEDEQKMNSDNQQSPRLIRDGIKIAQVDLEEVQEEEKCWNSAIICKVSKLSIGLIMVQFNDEATRDQFVEAGVVQFDRKLGSFSGSYTEHIDIVVSVTAVRGLNKMEKQNTVFDLCYSNKIGVCGLLETKLKSNKIIEMMVRRFTNWDCYTSPIVENRILVIWRKSFTRVIIVREDPQFVHCYVKRASHSEAMSVTFVYGFNTGDFNSLFDLEDRKGGKDVTLNDIRDATNWLAQSHMDRLLKTDWTDSFPVTKAHYSWETISDRYMCVVSMATNVEIGIKPFRYYNFWANHPDFKEGYMGTSSSPTQDLRKDCMLMGNKLNREQQLNLIKPFTSKEIKKALFSIPDSKSPSPHGYGARFFKTMWPEIGAEFTKAVENFFMTANQPNFRYHLLCKKLRIVYLSFADDLMIFCKGNLGCIQVVKEIQDEFSATSGLAININKSHLYFGGVKEDVKQAMMTELALQEGSYPLNYLGVP</sequence>
<keyword evidence="4" id="KW-1185">Reference proteome</keyword>
<dbReference type="PANTHER" id="PTHR47370:SF1">
    <property type="entry name" value="ACYL-COA N-ACYLTRANSFERASES (NAT) SUPERFAMILY PROTEIN"/>
    <property type="match status" value="1"/>
</dbReference>
<feature type="domain" description="N-acetyltransferase" evidence="2">
    <location>
        <begin position="1"/>
        <end position="136"/>
    </location>
</feature>
<dbReference type="Pfam" id="PF00583">
    <property type="entry name" value="Acetyltransf_1"/>
    <property type="match status" value="1"/>
</dbReference>
<dbReference type="InterPro" id="IPR036691">
    <property type="entry name" value="Endo/exonu/phosph_ase_sf"/>
</dbReference>
<dbReference type="InterPro" id="IPR052810">
    <property type="entry name" value="Plant_NAT"/>
</dbReference>
<dbReference type="EnsemblPlants" id="evm.model.06.1599">
    <property type="protein sequence ID" value="cds.evm.model.06.1599"/>
    <property type="gene ID" value="evm.TU.06.1599"/>
</dbReference>